<accession>A0A5Q2WEN3</accession>
<keyword evidence="3" id="KW-1185">Reference proteome</keyword>
<feature type="transmembrane region" description="Helical" evidence="1">
    <location>
        <begin position="6"/>
        <end position="26"/>
    </location>
</feature>
<keyword evidence="1" id="KW-1133">Transmembrane helix</keyword>
<evidence type="ECO:0000313" key="3">
    <source>
        <dbReference type="Proteomes" id="UP000346466"/>
    </source>
</evidence>
<reference evidence="2 3" key="1">
    <citation type="submission" date="2019-09" db="EMBL/GenBank/DDBJ databases">
        <authorList>
            <person name="Falcon-Lizardi N."/>
            <person name="Rios-Rosa Y."/>
            <person name="Rivera-Cruz A."/>
            <person name="Rivera-Espinal N.S."/>
            <person name="Rodriguez-Cotto F.E."/>
            <person name="Rosa-Flores A.N."/>
            <person name="Rubin M.R."/>
            <person name="Vazquez E."/>
            <person name="Molloy S.D."/>
            <person name="Garlena R.A."/>
            <person name="Russell D.A."/>
            <person name="Pope W.H."/>
            <person name="Jacobs-Sera D."/>
            <person name="Hatfull G.F."/>
        </authorList>
    </citation>
    <scope>NUCLEOTIDE SEQUENCE [LARGE SCALE GENOMIC DNA]</scope>
</reference>
<sequence>MLVAIIAGFFITLLVGVFVGFVYWMLSPPSWVCGGGTYKGGFDLSSPQGVALLVAAT</sequence>
<organism evidence="2 3">
    <name type="scientific">Gordonia phage Syleon</name>
    <dbReference type="NCBI Taxonomy" id="2653718"/>
    <lineage>
        <taxon>Viruses</taxon>
        <taxon>Duplodnaviria</taxon>
        <taxon>Heunggongvirae</taxon>
        <taxon>Uroviricota</taxon>
        <taxon>Caudoviricetes</taxon>
        <taxon>Deeyouvirinae</taxon>
        <taxon>Octobienvirus</taxon>
        <taxon>Octobienvirus syleon</taxon>
    </lineage>
</organism>
<gene>
    <name evidence="2" type="primary">106</name>
    <name evidence="2" type="ORF">SEA_SYLEON_106</name>
</gene>
<proteinExistence type="predicted"/>
<protein>
    <submittedName>
        <fullName evidence="2">Uncharacterized protein</fullName>
    </submittedName>
</protein>
<name>A0A5Q2WEN3_9CAUD</name>
<dbReference type="RefSeq" id="YP_010246760.1">
    <property type="nucleotide sequence ID" value="NC_060137.1"/>
</dbReference>
<evidence type="ECO:0000256" key="1">
    <source>
        <dbReference type="SAM" id="Phobius"/>
    </source>
</evidence>
<evidence type="ECO:0000313" key="2">
    <source>
        <dbReference type="EMBL" id="QGH75830.1"/>
    </source>
</evidence>
<keyword evidence="1" id="KW-0812">Transmembrane</keyword>
<dbReference type="EMBL" id="MN444870">
    <property type="protein sequence ID" value="QGH75830.1"/>
    <property type="molecule type" value="Genomic_DNA"/>
</dbReference>
<dbReference type="GeneID" id="70081330"/>
<dbReference type="Proteomes" id="UP000346466">
    <property type="component" value="Segment"/>
</dbReference>
<keyword evidence="1" id="KW-0472">Membrane</keyword>
<dbReference type="KEGG" id="vg:70081330"/>